<protein>
    <submittedName>
        <fullName evidence="2">Uncharacterized protein</fullName>
    </submittedName>
</protein>
<organism evidence="2 3">
    <name type="scientific">Basidiobolus ranarum</name>
    <dbReference type="NCBI Taxonomy" id="34480"/>
    <lineage>
        <taxon>Eukaryota</taxon>
        <taxon>Fungi</taxon>
        <taxon>Fungi incertae sedis</taxon>
        <taxon>Zoopagomycota</taxon>
        <taxon>Entomophthoromycotina</taxon>
        <taxon>Basidiobolomycetes</taxon>
        <taxon>Basidiobolales</taxon>
        <taxon>Basidiobolaceae</taxon>
        <taxon>Basidiobolus</taxon>
    </lineage>
</organism>
<feature type="region of interest" description="Disordered" evidence="1">
    <location>
        <begin position="344"/>
        <end position="375"/>
    </location>
</feature>
<comment type="caution">
    <text evidence="2">The sequence shown here is derived from an EMBL/GenBank/DDBJ whole genome shotgun (WGS) entry which is preliminary data.</text>
</comment>
<evidence type="ECO:0000313" key="3">
    <source>
        <dbReference type="Proteomes" id="UP001479436"/>
    </source>
</evidence>
<evidence type="ECO:0000313" key="2">
    <source>
        <dbReference type="EMBL" id="KAK9759823.1"/>
    </source>
</evidence>
<dbReference type="EMBL" id="JASJQH010002995">
    <property type="protein sequence ID" value="KAK9759823.1"/>
    <property type="molecule type" value="Genomic_DNA"/>
</dbReference>
<dbReference type="Proteomes" id="UP001479436">
    <property type="component" value="Unassembled WGS sequence"/>
</dbReference>
<feature type="compositionally biased region" description="Polar residues" evidence="1">
    <location>
        <begin position="431"/>
        <end position="447"/>
    </location>
</feature>
<sequence>MKQANSLCKEHDHTIADRRNLEKEKANILRQMNQIRSRLKAIVHGRAIEKNDALQKSFNSELREAYDGLSPQVTESKLSIQSVESHIFNLKIIISHHLRMFGSTLATSCLQIASAKGELPSLVERARNLIHGLDSAKNQLEVIGTSIENIFSSRKALLRYYGEIGVELNRIISSAYLHKSRRSNITGSNTWGGECVPLPKLDEWLQNYKSGAQPNWMLYQDIEKLSSSYISFSAALKVLREENSLLERKHIQIENDLLHQKRLLDIKNIESESGLLGISRTLNNIRNQEKHWKDKELSTINISLILEDKKCSPVIPIKTTFFNDSNPTQSVNSPMKIQLGPLERTQTSKAHCKSSRPSSLFSGLSSPPRKKTRSSCPDLRLLTKRLPTTIVDRYNTSRITLEARPNMKPLHRRAYSFDEYIRPTVEKTTSRRAQTSNNSPILSSNRRNFAFLKGRERRHPGRSVSTSPDIRTLRKIASSVLPSPRSPLSSGARSVSSSPSPSPSSIGKLGSKEARRTDLLQQKLTMLSQLRKEMDILERVNSPPASISENNTQEEKRRFQAILRKKREYILRMKDLAKECQSSLELEN</sequence>
<feature type="region of interest" description="Disordered" evidence="1">
    <location>
        <begin position="452"/>
        <end position="471"/>
    </location>
</feature>
<accession>A0ABR2WE91</accession>
<reference evidence="2 3" key="1">
    <citation type="submission" date="2023-04" db="EMBL/GenBank/DDBJ databases">
        <title>Genome of Basidiobolus ranarum AG-B5.</title>
        <authorList>
            <person name="Stajich J.E."/>
            <person name="Carter-House D."/>
            <person name="Gryganskyi A."/>
        </authorList>
    </citation>
    <scope>NUCLEOTIDE SEQUENCE [LARGE SCALE GENOMIC DNA]</scope>
    <source>
        <strain evidence="2 3">AG-B5</strain>
    </source>
</reference>
<feature type="region of interest" description="Disordered" evidence="1">
    <location>
        <begin position="426"/>
        <end position="447"/>
    </location>
</feature>
<feature type="compositionally biased region" description="Low complexity" evidence="1">
    <location>
        <begin position="355"/>
        <end position="367"/>
    </location>
</feature>
<gene>
    <name evidence="2" type="ORF">K7432_016771</name>
</gene>
<keyword evidence="3" id="KW-1185">Reference proteome</keyword>
<proteinExistence type="predicted"/>
<evidence type="ECO:0000256" key="1">
    <source>
        <dbReference type="SAM" id="MobiDB-lite"/>
    </source>
</evidence>
<feature type="compositionally biased region" description="Low complexity" evidence="1">
    <location>
        <begin position="477"/>
        <end position="505"/>
    </location>
</feature>
<feature type="region of interest" description="Disordered" evidence="1">
    <location>
        <begin position="477"/>
        <end position="515"/>
    </location>
</feature>
<name>A0ABR2WE91_9FUNG</name>